<keyword evidence="2" id="KW-1185">Reference proteome</keyword>
<dbReference type="GO" id="GO:0016829">
    <property type="term" value="F:lyase activity"/>
    <property type="evidence" value="ECO:0007669"/>
    <property type="project" value="InterPro"/>
</dbReference>
<proteinExistence type="predicted"/>
<comment type="caution">
    <text evidence="1">The sequence shown here is derived from an EMBL/GenBank/DDBJ whole genome shotgun (WGS) entry which is preliminary data.</text>
</comment>
<sequence>MPRGTLSLSGNTAAIPIFSPPYTNTTHKFSDISIAAISYRVSHASVQHLIPDVLELEAEPLVTTLFVKYGMSTVGSYNEFVHQVEVTYEGEKYNYSLVLVLDNEAAIFAGREAFGFPKVFGRTEIRESTGGRSIVGHVERPVGERIVDFEFLPEELLKGGGGSKPQQAPKRRTLNLRVVPSADPAKPPAVKEFVPVYMDMEFKDVWVGKGNVSFLKKSAINPWANVDILRYEGASYATGGTAVLENPTEAFPL</sequence>
<dbReference type="InterPro" id="IPR023375">
    <property type="entry name" value="ADC_dom_sf"/>
</dbReference>
<reference evidence="1" key="1">
    <citation type="submission" date="2023-06" db="EMBL/GenBank/DDBJ databases">
        <title>Multi-omics analyses reveal the molecular pathogenesis toolkit of Lasiodiplodia hormozganensis, a cross-kingdom pathogen.</title>
        <authorList>
            <person name="Felix C."/>
            <person name="Meneses R."/>
            <person name="Goncalves M.F.M."/>
            <person name="Tilleman L."/>
            <person name="Duarte A.S."/>
            <person name="Jorrin-Novo J.V."/>
            <person name="Van De Peer Y."/>
            <person name="Deforce D."/>
            <person name="Van Nieuwerburgh F."/>
            <person name="Esteves A.C."/>
            <person name="Alves A."/>
        </authorList>
    </citation>
    <scope>NUCLEOTIDE SEQUENCE</scope>
    <source>
        <strain evidence="1">CBS 339.90</strain>
    </source>
</reference>
<gene>
    <name evidence="1" type="primary">DEC1</name>
    <name evidence="1" type="ORF">DIS24_g8496</name>
</gene>
<dbReference type="EMBL" id="JAUJDW010000063">
    <property type="protein sequence ID" value="KAK0644850.1"/>
    <property type="molecule type" value="Genomic_DNA"/>
</dbReference>
<evidence type="ECO:0000313" key="1">
    <source>
        <dbReference type="EMBL" id="KAK0644850.1"/>
    </source>
</evidence>
<name>A0AA39Y5G7_9PEZI</name>
<evidence type="ECO:0000313" key="2">
    <source>
        <dbReference type="Proteomes" id="UP001175001"/>
    </source>
</evidence>
<dbReference type="Pfam" id="PF06314">
    <property type="entry name" value="ADC"/>
    <property type="match status" value="1"/>
</dbReference>
<dbReference type="AlphaFoldDB" id="A0AA39Y5G7"/>
<dbReference type="InterPro" id="IPR010451">
    <property type="entry name" value="Acetoacetate_decarboxylase"/>
</dbReference>
<protein>
    <submittedName>
        <fullName evidence="1">Decarboxylase DEC1</fullName>
    </submittedName>
</protein>
<dbReference type="Gene3D" id="2.40.400.10">
    <property type="entry name" value="Acetoacetate decarboxylase-like"/>
    <property type="match status" value="1"/>
</dbReference>
<accession>A0AA39Y5G7</accession>
<dbReference type="Proteomes" id="UP001175001">
    <property type="component" value="Unassembled WGS sequence"/>
</dbReference>
<dbReference type="SUPFAM" id="SSF160104">
    <property type="entry name" value="Acetoacetate decarboxylase-like"/>
    <property type="match status" value="1"/>
</dbReference>
<organism evidence="1 2">
    <name type="scientific">Lasiodiplodia hormozganensis</name>
    <dbReference type="NCBI Taxonomy" id="869390"/>
    <lineage>
        <taxon>Eukaryota</taxon>
        <taxon>Fungi</taxon>
        <taxon>Dikarya</taxon>
        <taxon>Ascomycota</taxon>
        <taxon>Pezizomycotina</taxon>
        <taxon>Dothideomycetes</taxon>
        <taxon>Dothideomycetes incertae sedis</taxon>
        <taxon>Botryosphaeriales</taxon>
        <taxon>Botryosphaeriaceae</taxon>
        <taxon>Lasiodiplodia</taxon>
    </lineage>
</organism>